<feature type="region of interest" description="Disordered" evidence="5">
    <location>
        <begin position="100"/>
        <end position="127"/>
    </location>
</feature>
<dbReference type="KEGG" id="mng:MNEG_13434"/>
<name>A0A0D2J3J5_9CHLO</name>
<dbReference type="PANTHER" id="PTHR15654:SF1">
    <property type="entry name" value="COILED-COIL DOMAIN-CONTAINING PROTEIN 96"/>
    <property type="match status" value="1"/>
</dbReference>
<feature type="coiled-coil region" evidence="4">
    <location>
        <begin position="73"/>
        <end position="100"/>
    </location>
</feature>
<keyword evidence="3" id="KW-0966">Cell projection</keyword>
<evidence type="ECO:0000256" key="4">
    <source>
        <dbReference type="SAM" id="Coils"/>
    </source>
</evidence>
<dbReference type="InterPro" id="IPR025254">
    <property type="entry name" value="CCDC113/CCDC96_CC"/>
</dbReference>
<keyword evidence="2 4" id="KW-0175">Coiled coil</keyword>
<feature type="coiled-coil region" evidence="4">
    <location>
        <begin position="5"/>
        <end position="46"/>
    </location>
</feature>
<evidence type="ECO:0000256" key="2">
    <source>
        <dbReference type="ARBA" id="ARBA00023054"/>
    </source>
</evidence>
<evidence type="ECO:0000313" key="7">
    <source>
        <dbReference type="EMBL" id="KIY94527.1"/>
    </source>
</evidence>
<feature type="compositionally biased region" description="Polar residues" evidence="5">
    <location>
        <begin position="106"/>
        <end position="115"/>
    </location>
</feature>
<dbReference type="GeneID" id="25730896"/>
<dbReference type="GO" id="GO:0060271">
    <property type="term" value="P:cilium assembly"/>
    <property type="evidence" value="ECO:0007669"/>
    <property type="project" value="TreeGrafter"/>
</dbReference>
<evidence type="ECO:0000313" key="8">
    <source>
        <dbReference type="Proteomes" id="UP000054498"/>
    </source>
</evidence>
<dbReference type="AlphaFoldDB" id="A0A0D2J3J5"/>
<comment type="subcellular location">
    <subcellularLocation>
        <location evidence="1">Cell projection</location>
        <location evidence="1">Cilium</location>
    </subcellularLocation>
</comment>
<dbReference type="RefSeq" id="XP_013893547.1">
    <property type="nucleotide sequence ID" value="XM_014038093.1"/>
</dbReference>
<dbReference type="GO" id="GO:0036064">
    <property type="term" value="C:ciliary basal body"/>
    <property type="evidence" value="ECO:0007669"/>
    <property type="project" value="TreeGrafter"/>
</dbReference>
<keyword evidence="7" id="KW-0969">Cilium</keyword>
<protein>
    <submittedName>
        <fullName evidence="7">Flagellar associated protein</fullName>
    </submittedName>
</protein>
<dbReference type="Proteomes" id="UP000054498">
    <property type="component" value="Unassembled WGS sequence"/>
</dbReference>
<sequence>MVQVLTHMKEKLEFVEKQNAASKSELAALEAQLGDRRDRLTALKTKRDSMRAAGARMRDACVYVTSPLLLADLAAQKEHRDDLMAEIEELKRQTAAAEAARVAGSGQDTGRRSQQTTAVAGGGGTMGLSSRKASMGLLGSGRTASLDLHFET</sequence>
<dbReference type="InterPro" id="IPR051885">
    <property type="entry name" value="CC_CF"/>
</dbReference>
<evidence type="ECO:0000259" key="6">
    <source>
        <dbReference type="Pfam" id="PF13870"/>
    </source>
</evidence>
<dbReference type="GO" id="GO:0005930">
    <property type="term" value="C:axoneme"/>
    <property type="evidence" value="ECO:0007669"/>
    <property type="project" value="TreeGrafter"/>
</dbReference>
<feature type="domain" description="CCDC113/CCDC96 coiled-coil" evidence="6">
    <location>
        <begin position="2"/>
        <end position="98"/>
    </location>
</feature>
<organism evidence="7 8">
    <name type="scientific">Monoraphidium neglectum</name>
    <dbReference type="NCBI Taxonomy" id="145388"/>
    <lineage>
        <taxon>Eukaryota</taxon>
        <taxon>Viridiplantae</taxon>
        <taxon>Chlorophyta</taxon>
        <taxon>core chlorophytes</taxon>
        <taxon>Chlorophyceae</taxon>
        <taxon>CS clade</taxon>
        <taxon>Sphaeropleales</taxon>
        <taxon>Selenastraceae</taxon>
        <taxon>Monoraphidium</taxon>
    </lineage>
</organism>
<evidence type="ECO:0000256" key="3">
    <source>
        <dbReference type="ARBA" id="ARBA00023273"/>
    </source>
</evidence>
<keyword evidence="8" id="KW-1185">Reference proteome</keyword>
<keyword evidence="7" id="KW-0282">Flagellum</keyword>
<evidence type="ECO:0000256" key="5">
    <source>
        <dbReference type="SAM" id="MobiDB-lite"/>
    </source>
</evidence>
<evidence type="ECO:0000256" key="1">
    <source>
        <dbReference type="ARBA" id="ARBA00004138"/>
    </source>
</evidence>
<dbReference type="Pfam" id="PF13870">
    <property type="entry name" value="CCDC113_CCDC96_CC"/>
    <property type="match status" value="1"/>
</dbReference>
<gene>
    <name evidence="7" type="ORF">MNEG_13434</name>
</gene>
<dbReference type="PANTHER" id="PTHR15654">
    <property type="entry name" value="COILED-COIL DOMAIN-CONTAINING PROTEIN 113-RELATED"/>
    <property type="match status" value="1"/>
</dbReference>
<dbReference type="STRING" id="145388.A0A0D2J3J5"/>
<proteinExistence type="predicted"/>
<dbReference type="OrthoDB" id="10254794at2759"/>
<reference evidence="7 8" key="1">
    <citation type="journal article" date="2013" name="BMC Genomics">
        <title>Reconstruction of the lipid metabolism for the microalga Monoraphidium neglectum from its genome sequence reveals characteristics suitable for biofuel production.</title>
        <authorList>
            <person name="Bogen C."/>
            <person name="Al-Dilaimi A."/>
            <person name="Albersmeier A."/>
            <person name="Wichmann J."/>
            <person name="Grundmann M."/>
            <person name="Rupp O."/>
            <person name="Lauersen K.J."/>
            <person name="Blifernez-Klassen O."/>
            <person name="Kalinowski J."/>
            <person name="Goesmann A."/>
            <person name="Mussgnug J.H."/>
            <person name="Kruse O."/>
        </authorList>
    </citation>
    <scope>NUCLEOTIDE SEQUENCE [LARGE SCALE GENOMIC DNA]</scope>
    <source>
        <strain evidence="7 8">SAG 48.87</strain>
    </source>
</reference>
<dbReference type="EMBL" id="KK104042">
    <property type="protein sequence ID" value="KIY94527.1"/>
    <property type="molecule type" value="Genomic_DNA"/>
</dbReference>
<accession>A0A0D2J3J5</accession>